<accession>A0A2S8GSH0</accession>
<gene>
    <name evidence="1" type="ORF">C5Y93_04860</name>
</gene>
<name>A0A2S8GSH0_9BACT</name>
<dbReference type="EMBL" id="PUHZ01000005">
    <property type="protein sequence ID" value="PQO47376.1"/>
    <property type="molecule type" value="Genomic_DNA"/>
</dbReference>
<reference evidence="1 2" key="1">
    <citation type="submission" date="2018-02" db="EMBL/GenBank/DDBJ databases">
        <title>Comparative genomes isolates from brazilian mangrove.</title>
        <authorList>
            <person name="Araujo J.E."/>
            <person name="Taketani R.G."/>
            <person name="Silva M.C.P."/>
            <person name="Loureco M.V."/>
            <person name="Andreote F.D."/>
        </authorList>
    </citation>
    <scope>NUCLEOTIDE SEQUENCE [LARGE SCALE GENOMIC DNA]</scope>
    <source>
        <strain evidence="1 2">Nap-Phe MGV</strain>
    </source>
</reference>
<evidence type="ECO:0000313" key="2">
    <source>
        <dbReference type="Proteomes" id="UP000237819"/>
    </source>
</evidence>
<organism evidence="1 2">
    <name type="scientific">Blastopirellula marina</name>
    <dbReference type="NCBI Taxonomy" id="124"/>
    <lineage>
        <taxon>Bacteria</taxon>
        <taxon>Pseudomonadati</taxon>
        <taxon>Planctomycetota</taxon>
        <taxon>Planctomycetia</taxon>
        <taxon>Pirellulales</taxon>
        <taxon>Pirellulaceae</taxon>
        <taxon>Blastopirellula</taxon>
    </lineage>
</organism>
<sequence length="125" mass="14148">MRHWCYDVAMWTNASVTITHRDEEIDNTTGNLAVADEVLILENARCVFSQARGKSREVYKEGFREFSKLYPALLIPGYESIQIPTGSQLRVVPDKGQAKDFTVVSALYTGGIREAHWEVELEQIA</sequence>
<comment type="caution">
    <text evidence="1">The sequence shown here is derived from an EMBL/GenBank/DDBJ whole genome shotgun (WGS) entry which is preliminary data.</text>
</comment>
<dbReference type="Proteomes" id="UP000237819">
    <property type="component" value="Unassembled WGS sequence"/>
</dbReference>
<dbReference type="AlphaFoldDB" id="A0A2S8GSH0"/>
<protein>
    <submittedName>
        <fullName evidence="1">Uncharacterized protein</fullName>
    </submittedName>
</protein>
<proteinExistence type="predicted"/>
<evidence type="ECO:0000313" key="1">
    <source>
        <dbReference type="EMBL" id="PQO47376.1"/>
    </source>
</evidence>